<feature type="region of interest" description="Disordered" evidence="1">
    <location>
        <begin position="1"/>
        <end position="166"/>
    </location>
</feature>
<feature type="compositionally biased region" description="Low complexity" evidence="1">
    <location>
        <begin position="310"/>
        <end position="335"/>
    </location>
</feature>
<evidence type="ECO:0000256" key="1">
    <source>
        <dbReference type="SAM" id="MobiDB-lite"/>
    </source>
</evidence>
<keyword evidence="3" id="KW-1185">Reference proteome</keyword>
<dbReference type="RefSeq" id="XP_068365835.1">
    <property type="nucleotide sequence ID" value="XM_068499572.1"/>
</dbReference>
<organism evidence="2 3">
    <name type="scientific">Tritrichomonas foetus</name>
    <dbReference type="NCBI Taxonomy" id="1144522"/>
    <lineage>
        <taxon>Eukaryota</taxon>
        <taxon>Metamonada</taxon>
        <taxon>Parabasalia</taxon>
        <taxon>Tritrichomonadida</taxon>
        <taxon>Tritrichomonadidae</taxon>
        <taxon>Tritrichomonas</taxon>
    </lineage>
</organism>
<dbReference type="AlphaFoldDB" id="A0A1J4KN87"/>
<proteinExistence type="predicted"/>
<dbReference type="VEuPathDB" id="TrichDB:TRFO_17419"/>
<dbReference type="GeneID" id="94834276"/>
<gene>
    <name evidence="2" type="ORF">TRFO_17419</name>
</gene>
<dbReference type="EMBL" id="MLAK01000558">
    <property type="protein sequence ID" value="OHT12699.1"/>
    <property type="molecule type" value="Genomic_DNA"/>
</dbReference>
<feature type="compositionally biased region" description="Polar residues" evidence="1">
    <location>
        <begin position="63"/>
        <end position="97"/>
    </location>
</feature>
<feature type="compositionally biased region" description="Low complexity" evidence="1">
    <location>
        <begin position="14"/>
        <end position="35"/>
    </location>
</feature>
<evidence type="ECO:0000313" key="3">
    <source>
        <dbReference type="Proteomes" id="UP000179807"/>
    </source>
</evidence>
<accession>A0A1J4KN87</accession>
<evidence type="ECO:0000313" key="2">
    <source>
        <dbReference type="EMBL" id="OHT12699.1"/>
    </source>
</evidence>
<feature type="compositionally biased region" description="Acidic residues" evidence="1">
    <location>
        <begin position="1"/>
        <end position="13"/>
    </location>
</feature>
<feature type="compositionally biased region" description="Basic and acidic residues" evidence="1">
    <location>
        <begin position="43"/>
        <end position="60"/>
    </location>
</feature>
<dbReference type="Proteomes" id="UP000179807">
    <property type="component" value="Unassembled WGS sequence"/>
</dbReference>
<feature type="compositionally biased region" description="Basic and acidic residues" evidence="1">
    <location>
        <begin position="118"/>
        <end position="130"/>
    </location>
</feature>
<protein>
    <submittedName>
        <fullName evidence="2">Uncharacterized protein</fullName>
    </submittedName>
</protein>
<reference evidence="2" key="1">
    <citation type="submission" date="2016-10" db="EMBL/GenBank/DDBJ databases">
        <authorList>
            <person name="Benchimol M."/>
            <person name="Almeida L.G."/>
            <person name="Vasconcelos A.T."/>
            <person name="Perreira-Neves A."/>
            <person name="Rosa I.A."/>
            <person name="Tasca T."/>
            <person name="Bogo M.R."/>
            <person name="de Souza W."/>
        </authorList>
    </citation>
    <scope>NUCLEOTIDE SEQUENCE [LARGE SCALE GENOMIC DNA]</scope>
    <source>
        <strain evidence="2">K</strain>
    </source>
</reference>
<name>A0A1J4KN87_9EUKA</name>
<feature type="compositionally biased region" description="Basic and acidic residues" evidence="1">
    <location>
        <begin position="141"/>
        <end position="150"/>
    </location>
</feature>
<feature type="region of interest" description="Disordered" evidence="1">
    <location>
        <begin position="305"/>
        <end position="395"/>
    </location>
</feature>
<comment type="caution">
    <text evidence="2">The sequence shown here is derived from an EMBL/GenBank/DDBJ whole genome shotgun (WGS) entry which is preliminary data.</text>
</comment>
<sequence>MSSLDLFEEEDLENISQQNQSNPQDDQNNDTNAQNAEEEEGNADQHDSEVFVSEGTKEFINELYNNKSPKSQNDGQNQESATNSPPKNSSPNRQSYNDFIDRQDGSNQKKRTLRSKSGNREYEPSPDPKNDQIAPASKYTEWPKPREGDSSHVSPSKMSPRTKDLYEKSLKVNKTVSVSSAYTPTKHEISRANKSSIQLANSRYKRLIETVIGNSKTLNLVKFNSILKKFNIPYADEPEDSLLPRPFYCKIADLAKIDENGFDTSILKDLFCKAASGEPVSGLANQIRPTVMGALSNMKPVMVCPYNRAQNPNQSSSMNSPQKNSPSKTSPQKSSPRNESNKNSSKKYPKISINKVELQHSSDYDEDEEPPVLKVENTPPKKEVKPVRRSPTGANYLPGFYDNIDFFVAKPPSKV</sequence>